<dbReference type="InterPro" id="IPR050392">
    <property type="entry name" value="Collagen/C1q_domain"/>
</dbReference>
<evidence type="ECO:0000313" key="14">
    <source>
        <dbReference type="Ensembl" id="ENSSAUP00010013231.1"/>
    </source>
</evidence>
<keyword evidence="12" id="KW-0732">Signal</keyword>
<keyword evidence="2" id="KW-0964">Secreted</keyword>
<gene>
    <name evidence="14" type="primary">C1QA</name>
</gene>
<dbReference type="Gene3D" id="2.60.120.40">
    <property type="match status" value="1"/>
</dbReference>
<dbReference type="GO" id="GO:0005581">
    <property type="term" value="C:collagen trimer"/>
    <property type="evidence" value="ECO:0007669"/>
    <property type="project" value="UniProtKB-KW"/>
</dbReference>
<evidence type="ECO:0000256" key="8">
    <source>
        <dbReference type="ARBA" id="ARBA00023157"/>
    </source>
</evidence>
<evidence type="ECO:0000256" key="10">
    <source>
        <dbReference type="ARBA" id="ARBA00023278"/>
    </source>
</evidence>
<feature type="region of interest" description="Disordered" evidence="11">
    <location>
        <begin position="93"/>
        <end position="117"/>
    </location>
</feature>
<keyword evidence="10" id="KW-0379">Hydroxylation</keyword>
<dbReference type="AlphaFoldDB" id="A0A671UFN8"/>
<keyword evidence="3" id="KW-0272">Extracellular matrix</keyword>
<dbReference type="SUPFAM" id="SSF49842">
    <property type="entry name" value="TNF-like"/>
    <property type="match status" value="1"/>
</dbReference>
<feature type="signal peptide" evidence="12">
    <location>
        <begin position="1"/>
        <end position="22"/>
    </location>
</feature>
<evidence type="ECO:0000256" key="1">
    <source>
        <dbReference type="ARBA" id="ARBA00004498"/>
    </source>
</evidence>
<feature type="region of interest" description="Disordered" evidence="11">
    <location>
        <begin position="30"/>
        <end position="59"/>
    </location>
</feature>
<reference evidence="14" key="1">
    <citation type="submission" date="2021-04" db="EMBL/GenBank/DDBJ databases">
        <authorList>
            <consortium name="Wellcome Sanger Institute Data Sharing"/>
        </authorList>
    </citation>
    <scope>NUCLEOTIDE SEQUENCE [LARGE SCALE GENOMIC DNA]</scope>
</reference>
<dbReference type="PRINTS" id="PR00007">
    <property type="entry name" value="COMPLEMNTC1Q"/>
</dbReference>
<proteinExistence type="predicted"/>
<evidence type="ECO:0000256" key="2">
    <source>
        <dbReference type="ARBA" id="ARBA00022525"/>
    </source>
</evidence>
<keyword evidence="9" id="KW-0325">Glycoprotein</keyword>
<keyword evidence="8" id="KW-1015">Disulfide bond</keyword>
<dbReference type="InParanoid" id="A0A671UFN8"/>
<dbReference type="PANTHER" id="PTHR15427:SF26">
    <property type="entry name" value="COMPLEMENT C1Q SUBCOMPONENT SUBUNIT A"/>
    <property type="match status" value="1"/>
</dbReference>
<reference evidence="14" key="3">
    <citation type="submission" date="2025-09" db="UniProtKB">
        <authorList>
            <consortium name="Ensembl"/>
        </authorList>
    </citation>
    <scope>IDENTIFICATION</scope>
</reference>
<name>A0A671UFN8_SPAAU</name>
<dbReference type="GO" id="GO:0006958">
    <property type="term" value="P:complement activation, classical pathway"/>
    <property type="evidence" value="ECO:0007669"/>
    <property type="project" value="UniProtKB-KW"/>
</dbReference>
<organism evidence="14 15">
    <name type="scientific">Sparus aurata</name>
    <name type="common">Gilthead sea bream</name>
    <dbReference type="NCBI Taxonomy" id="8175"/>
    <lineage>
        <taxon>Eukaryota</taxon>
        <taxon>Metazoa</taxon>
        <taxon>Chordata</taxon>
        <taxon>Craniata</taxon>
        <taxon>Vertebrata</taxon>
        <taxon>Euteleostomi</taxon>
        <taxon>Actinopterygii</taxon>
        <taxon>Neopterygii</taxon>
        <taxon>Teleostei</taxon>
        <taxon>Neoteleostei</taxon>
        <taxon>Acanthomorphata</taxon>
        <taxon>Eupercaria</taxon>
        <taxon>Spariformes</taxon>
        <taxon>Sparidae</taxon>
        <taxon>Sparus</taxon>
    </lineage>
</organism>
<dbReference type="OrthoDB" id="6343173at2759"/>
<keyword evidence="7" id="KW-0180">Complement pathway</keyword>
<dbReference type="PROSITE" id="PS50871">
    <property type="entry name" value="C1Q"/>
    <property type="match status" value="1"/>
</dbReference>
<dbReference type="Proteomes" id="UP000472265">
    <property type="component" value="Chromosome 6"/>
</dbReference>
<sequence>MGGYYGLLVLVGVALLLTTGRCDVSCTGRDGQPGQAGIPGRNGWAGAKGEKGEPAVMASGPVDPEVLLRLKGERGNRGNQGLMGHKGYQGQVGPAGFPGEPGRPGPEGGNTGQGVHSPQQARSAFSAIRTVSSYPRFDQVVTYQTTVYKTQEDFNADTGRFTCRVPGVYYFTFNSVAKTSMCLRIASEALPSKLGFCDYKGTGDQVLTGGAVIQLRARQRVWLESFKDQQRDSDTRDTHDKQIIFSGFLLFSDSE</sequence>
<dbReference type="InterPro" id="IPR008983">
    <property type="entry name" value="Tumour_necrosis_fac-like_dom"/>
</dbReference>
<dbReference type="PANTHER" id="PTHR15427">
    <property type="entry name" value="EMILIN ELASTIN MICROFIBRIL INTERFACE-LOCATED PROTEIN ELASTIN MICROFIBRIL INTERFACER"/>
    <property type="match status" value="1"/>
</dbReference>
<evidence type="ECO:0000256" key="7">
    <source>
        <dbReference type="ARBA" id="ARBA00022875"/>
    </source>
</evidence>
<reference evidence="14" key="2">
    <citation type="submission" date="2025-08" db="UniProtKB">
        <authorList>
            <consortium name="Ensembl"/>
        </authorList>
    </citation>
    <scope>IDENTIFICATION</scope>
</reference>
<protein>
    <submittedName>
        <fullName evidence="14">Complement C1q A chain</fullName>
    </submittedName>
</protein>
<evidence type="ECO:0000256" key="5">
    <source>
        <dbReference type="ARBA" id="ARBA00022737"/>
    </source>
</evidence>
<feature type="domain" description="C1q" evidence="13">
    <location>
        <begin position="118"/>
        <end position="255"/>
    </location>
</feature>
<evidence type="ECO:0000259" key="13">
    <source>
        <dbReference type="PROSITE" id="PS50871"/>
    </source>
</evidence>
<keyword evidence="5" id="KW-0677">Repeat</keyword>
<dbReference type="SMART" id="SM00110">
    <property type="entry name" value="C1Q"/>
    <property type="match status" value="1"/>
</dbReference>
<evidence type="ECO:0000256" key="3">
    <source>
        <dbReference type="ARBA" id="ARBA00022530"/>
    </source>
</evidence>
<keyword evidence="4" id="KW-0399">Innate immunity</keyword>
<comment type="subcellular location">
    <subcellularLocation>
        <location evidence="1">Secreted</location>
        <location evidence="1">Extracellular space</location>
        <location evidence="1">Extracellular matrix</location>
    </subcellularLocation>
</comment>
<evidence type="ECO:0000256" key="9">
    <source>
        <dbReference type="ARBA" id="ARBA00023180"/>
    </source>
</evidence>
<evidence type="ECO:0000256" key="12">
    <source>
        <dbReference type="SAM" id="SignalP"/>
    </source>
</evidence>
<keyword evidence="15" id="KW-1185">Reference proteome</keyword>
<accession>A0A671UFN8</accession>
<dbReference type="Pfam" id="PF00386">
    <property type="entry name" value="C1q"/>
    <property type="match status" value="1"/>
</dbReference>
<feature type="chain" id="PRO_5025348191" evidence="12">
    <location>
        <begin position="23"/>
        <end position="255"/>
    </location>
</feature>
<dbReference type="OMA" id="RNITTYP"/>
<keyword evidence="6" id="KW-0391">Immunity</keyword>
<evidence type="ECO:0000256" key="4">
    <source>
        <dbReference type="ARBA" id="ARBA00022588"/>
    </source>
</evidence>
<evidence type="ECO:0000256" key="6">
    <source>
        <dbReference type="ARBA" id="ARBA00022859"/>
    </source>
</evidence>
<evidence type="ECO:0000256" key="11">
    <source>
        <dbReference type="SAM" id="MobiDB-lite"/>
    </source>
</evidence>
<dbReference type="GeneTree" id="ENSGT00940000162143"/>
<dbReference type="Ensembl" id="ENSSAUT00010014066.1">
    <property type="protein sequence ID" value="ENSSAUP00010013231.1"/>
    <property type="gene ID" value="ENSSAUG00010006284.1"/>
</dbReference>
<evidence type="ECO:0000313" key="15">
    <source>
        <dbReference type="Proteomes" id="UP000472265"/>
    </source>
</evidence>
<dbReference type="GO" id="GO:0045087">
    <property type="term" value="P:innate immune response"/>
    <property type="evidence" value="ECO:0007669"/>
    <property type="project" value="UniProtKB-KW"/>
</dbReference>
<dbReference type="InterPro" id="IPR001073">
    <property type="entry name" value="C1q_dom"/>
</dbReference>